<reference evidence="1" key="2">
    <citation type="submission" date="2004-08" db="EMBL/GenBank/DDBJ databases">
        <authorList>
            <person name="Putnam N."/>
            <person name="Detter J.C."/>
            <person name="Richardson P.M."/>
            <person name="Rokhsar D."/>
        </authorList>
    </citation>
    <scope>NUCLEOTIDE SEQUENCE</scope>
</reference>
<protein>
    <submittedName>
        <fullName evidence="1">Uncharacterized protein</fullName>
    </submittedName>
</protein>
<name>Q64D81_UNCAG</name>
<evidence type="ECO:0000313" key="1">
    <source>
        <dbReference type="EMBL" id="AAU82646.1"/>
    </source>
</evidence>
<dbReference type="EMBL" id="AY714828">
    <property type="protein sequence ID" value="AAU82646.1"/>
    <property type="molecule type" value="Genomic_DNA"/>
</dbReference>
<gene>
    <name evidence="1" type="ORF">GZ18H11_19</name>
</gene>
<organism evidence="1">
    <name type="scientific">Uncultured archaeon GZfos26G2</name>
    <dbReference type="NCBI Taxonomy" id="3386331"/>
    <lineage>
        <taxon>Archaea</taxon>
        <taxon>Methanobacteriati</taxon>
        <taxon>Methanobacteriota</taxon>
        <taxon>Stenosarchaea group</taxon>
        <taxon>Methanomicrobia</taxon>
        <taxon>Candidatus Methanophagales</taxon>
        <taxon>Candidatus Methanophagaceae</taxon>
        <taxon>Candidatus Methanophaga</taxon>
    </lineage>
</organism>
<dbReference type="AlphaFoldDB" id="Q64D81"/>
<reference evidence="1" key="1">
    <citation type="journal article" date="2004" name="Science">
        <title>Reverse methanogenesis: testing the hypothesis with environmental genomics.</title>
        <authorList>
            <person name="Hallam S.J."/>
            <person name="Putnam N."/>
            <person name="Preston C.M."/>
            <person name="Detter J.C."/>
            <person name="Rokhsar D."/>
            <person name="Richardson P.M."/>
            <person name="DeLong E.F."/>
        </authorList>
    </citation>
    <scope>NUCLEOTIDE SEQUENCE</scope>
</reference>
<accession>Q64D81</accession>
<proteinExistence type="predicted"/>
<sequence>MPKEQIHQEVKLHSGAHVDKLLMFGKVRDVKFSVDGVLIVYIGGTEKRLRFYPFTAVDQRVLGPAEGPILTLDFEPTREEYISGSVHFPHGLIKTIDDMLEVHREALVIGEGASGKTVLAYGYGIRHQAKLCLALYLDCRDHLDALPMGEILDVVETLRSPELLLLIDNVHLIPEGFEQLRRALRNLQAPSRDTPSLDAFSVLYFGRRVACHLDESSRTIDRMERAGRLVRIKGDRDAFRAVHTRLCLRHNVAPPSLPDAIFKRWVNDFAGDLTAFAVAAQSLGTELANPNVTITPKVALDNIRRRYLDPLSTDPDSYWNLLLLCAMAELELVAHRDMFELKTPVASPFPVLIEEGVVYVRTVGVEVKYDLFHPSMGSLILHAAQIKCSRASILAKGCSRRPSSIVHILMRLYDLGLFGEAKELESVLKRPDFILSLCSTNLKAHEWHKLFRVLDRSTPDMFLFVEEELRKENHLRGFVHQIVQSPLQFVSSLIRYLKKRSPDLAEVLEKALLRVENQEALLANALERPLADLSLFLPYAEEGMPKVAQALTRSLSKEVHRDRLLSKMLEAELHFISRFLQYADRNMQHVAPTLKNALANEYHQSRLLERSVQIQPHLLAEFMEYADESLPQDVGRYLKNGLTQKEYRDRLLNQALSTELWHLKIFFQYANRAMPKVAEALQEGLAREEHRDGLLNRALESPLHDLGRFLKYAQDNLPEIVQVLDRGLASEEYRYRLLDRALRTDLHLVGAFLRAAKETVPRVYRVVKSGLSAVEHRAQLLMCAADTPLGNLKAFCSNMDVVAPEVSIAIKDGLADERYLIRLRNRALETPLDHLASFLRYADTAMPTVSKTIKDWLAEEENRDRLVARGLRTPPENMRGFLNYAEGEMPELVAAIKIARAQRRG</sequence>